<reference evidence="1" key="1">
    <citation type="journal article" date="2014" name="Int. J. Syst. Evol. Microbiol.">
        <title>Complete genome sequence of Corynebacterium casei LMG S-19264T (=DSM 44701T), isolated from a smear-ripened cheese.</title>
        <authorList>
            <consortium name="US DOE Joint Genome Institute (JGI-PGF)"/>
            <person name="Walter F."/>
            <person name="Albersmeier A."/>
            <person name="Kalinowski J."/>
            <person name="Ruckert C."/>
        </authorList>
    </citation>
    <scope>NUCLEOTIDE SEQUENCE</scope>
    <source>
        <strain evidence="1">KCTC 23732</strain>
    </source>
</reference>
<evidence type="ECO:0000313" key="1">
    <source>
        <dbReference type="EMBL" id="GGW95782.1"/>
    </source>
</evidence>
<dbReference type="EMBL" id="BMYS01000027">
    <property type="protein sequence ID" value="GGW95782.1"/>
    <property type="molecule type" value="Genomic_DNA"/>
</dbReference>
<reference evidence="1" key="2">
    <citation type="submission" date="2020-09" db="EMBL/GenBank/DDBJ databases">
        <authorList>
            <person name="Sun Q."/>
            <person name="Kim S."/>
        </authorList>
    </citation>
    <scope>NUCLEOTIDE SEQUENCE</scope>
    <source>
        <strain evidence="1">KCTC 23732</strain>
    </source>
</reference>
<dbReference type="Proteomes" id="UP000608345">
    <property type="component" value="Unassembled WGS sequence"/>
</dbReference>
<proteinExistence type="predicted"/>
<accession>A0A918N1X7</accession>
<sequence>MKTDKALICKTYSALIGLFIINVNYNRFRSHVEHGNEGRRYHEAGKFPSAEGWRVAPGWFLVPTLLRGDAPLRLKQLDAAHIRLQYLGYHNAAIGLLIVFQHSH</sequence>
<name>A0A918N1X7_9BURK</name>
<organism evidence="1 2">
    <name type="scientific">Advenella faeciporci</name>
    <dbReference type="NCBI Taxonomy" id="797535"/>
    <lineage>
        <taxon>Bacteria</taxon>
        <taxon>Pseudomonadati</taxon>
        <taxon>Pseudomonadota</taxon>
        <taxon>Betaproteobacteria</taxon>
        <taxon>Burkholderiales</taxon>
        <taxon>Alcaligenaceae</taxon>
    </lineage>
</organism>
<comment type="caution">
    <text evidence="1">The sequence shown here is derived from an EMBL/GenBank/DDBJ whole genome shotgun (WGS) entry which is preliminary data.</text>
</comment>
<protein>
    <submittedName>
        <fullName evidence="1">Uncharacterized protein</fullName>
    </submittedName>
</protein>
<dbReference type="AlphaFoldDB" id="A0A918N1X7"/>
<keyword evidence="2" id="KW-1185">Reference proteome</keyword>
<evidence type="ECO:0000313" key="2">
    <source>
        <dbReference type="Proteomes" id="UP000608345"/>
    </source>
</evidence>
<gene>
    <name evidence="1" type="ORF">GCM10011450_26790</name>
</gene>